<dbReference type="InterPro" id="IPR018060">
    <property type="entry name" value="HTH_AraC"/>
</dbReference>
<dbReference type="GO" id="GO:0043565">
    <property type="term" value="F:sequence-specific DNA binding"/>
    <property type="evidence" value="ECO:0007669"/>
    <property type="project" value="InterPro"/>
</dbReference>
<keyword evidence="2 5" id="KW-0238">DNA-binding</keyword>
<dbReference type="PRINTS" id="PR00032">
    <property type="entry name" value="HTHARAC"/>
</dbReference>
<dbReference type="AlphaFoldDB" id="A0A839GSP2"/>
<protein>
    <submittedName>
        <fullName evidence="5">AraC-like DNA-binding protein</fullName>
    </submittedName>
</protein>
<dbReference type="RefSeq" id="WP_182512544.1">
    <property type="nucleotide sequence ID" value="NZ_JACJIQ010000005.1"/>
</dbReference>
<dbReference type="InterPro" id="IPR037923">
    <property type="entry name" value="HTH-like"/>
</dbReference>
<evidence type="ECO:0000256" key="3">
    <source>
        <dbReference type="ARBA" id="ARBA00023163"/>
    </source>
</evidence>
<dbReference type="SMART" id="SM00342">
    <property type="entry name" value="HTH_ARAC"/>
    <property type="match status" value="1"/>
</dbReference>
<name>A0A839GSP2_9BACT</name>
<dbReference type="Gene3D" id="2.60.120.10">
    <property type="entry name" value="Jelly Rolls"/>
    <property type="match status" value="1"/>
</dbReference>
<dbReference type="PANTHER" id="PTHR43280">
    <property type="entry name" value="ARAC-FAMILY TRANSCRIPTIONAL REGULATOR"/>
    <property type="match status" value="1"/>
</dbReference>
<evidence type="ECO:0000256" key="2">
    <source>
        <dbReference type="ARBA" id="ARBA00023125"/>
    </source>
</evidence>
<dbReference type="PROSITE" id="PS01124">
    <property type="entry name" value="HTH_ARAC_FAMILY_2"/>
    <property type="match status" value="1"/>
</dbReference>
<feature type="domain" description="HTH araC/xylS-type" evidence="4">
    <location>
        <begin position="190"/>
        <end position="289"/>
    </location>
</feature>
<dbReference type="InterPro" id="IPR009057">
    <property type="entry name" value="Homeodomain-like_sf"/>
</dbReference>
<dbReference type="EMBL" id="JACJIQ010000005">
    <property type="protein sequence ID" value="MBA9076821.1"/>
    <property type="molecule type" value="Genomic_DNA"/>
</dbReference>
<comment type="caution">
    <text evidence="5">The sequence shown here is derived from an EMBL/GenBank/DDBJ whole genome shotgun (WGS) entry which is preliminary data.</text>
</comment>
<evidence type="ECO:0000256" key="1">
    <source>
        <dbReference type="ARBA" id="ARBA00023015"/>
    </source>
</evidence>
<organism evidence="5 6">
    <name type="scientific">Rufibacter quisquiliarum</name>
    <dbReference type="NCBI Taxonomy" id="1549639"/>
    <lineage>
        <taxon>Bacteria</taxon>
        <taxon>Pseudomonadati</taxon>
        <taxon>Bacteroidota</taxon>
        <taxon>Cytophagia</taxon>
        <taxon>Cytophagales</taxon>
        <taxon>Hymenobacteraceae</taxon>
        <taxon>Rufibacter</taxon>
    </lineage>
</organism>
<dbReference type="Pfam" id="PF02311">
    <property type="entry name" value="AraC_binding"/>
    <property type="match status" value="1"/>
</dbReference>
<dbReference type="InterPro" id="IPR003313">
    <property type="entry name" value="AraC-bd"/>
</dbReference>
<dbReference type="SUPFAM" id="SSF46689">
    <property type="entry name" value="Homeodomain-like"/>
    <property type="match status" value="1"/>
</dbReference>
<evidence type="ECO:0000313" key="6">
    <source>
        <dbReference type="Proteomes" id="UP000563094"/>
    </source>
</evidence>
<keyword evidence="1" id="KW-0805">Transcription regulation</keyword>
<evidence type="ECO:0000313" key="5">
    <source>
        <dbReference type="EMBL" id="MBA9076821.1"/>
    </source>
</evidence>
<accession>A0A839GSP2</accession>
<reference evidence="5 6" key="1">
    <citation type="submission" date="2020-08" db="EMBL/GenBank/DDBJ databases">
        <title>Genomic Encyclopedia of Type Strains, Phase IV (KMG-IV): sequencing the most valuable type-strain genomes for metagenomic binning, comparative biology and taxonomic classification.</title>
        <authorList>
            <person name="Goeker M."/>
        </authorList>
    </citation>
    <scope>NUCLEOTIDE SEQUENCE [LARGE SCALE GENOMIC DNA]</scope>
    <source>
        <strain evidence="5 6">DSM 29854</strain>
    </source>
</reference>
<proteinExistence type="predicted"/>
<keyword evidence="6" id="KW-1185">Reference proteome</keyword>
<keyword evidence="3" id="KW-0804">Transcription</keyword>
<sequence length="290" mass="33772">MPEKLPVYRIPDFTAARALTQGFHVVDLQTHRQKHAFVQAPHKHDFYLLLYLRQGRGTHTIDFTEYPIQPHSVFFLTPGQVHAWDLAPDTQGTLLFFSPEFFPNGQETEKLRQFPFFRAWQQLPLVTLSAAEAAPVEQLFQNLLQEYQTPQPLQTDALKSYLHLLLIQLLRLYPSQSPLSGSTTWPFQLYQLETLVERHYREHRPVSFYAQALHLTAKYLNELCKENLGKTTSDLLQERLVLEAKRLLIHSPHLNIAQVAQALGFDDNSYFSRFFKKEAGRTPEQFRRQG</sequence>
<dbReference type="Proteomes" id="UP000563094">
    <property type="component" value="Unassembled WGS sequence"/>
</dbReference>
<evidence type="ECO:0000259" key="4">
    <source>
        <dbReference type="PROSITE" id="PS01124"/>
    </source>
</evidence>
<dbReference type="InterPro" id="IPR020449">
    <property type="entry name" value="Tscrpt_reg_AraC-type_HTH"/>
</dbReference>
<dbReference type="PANTHER" id="PTHR43280:SF32">
    <property type="entry name" value="TRANSCRIPTIONAL REGULATORY PROTEIN"/>
    <property type="match status" value="1"/>
</dbReference>
<dbReference type="GO" id="GO:0003700">
    <property type="term" value="F:DNA-binding transcription factor activity"/>
    <property type="evidence" value="ECO:0007669"/>
    <property type="project" value="InterPro"/>
</dbReference>
<dbReference type="Pfam" id="PF12833">
    <property type="entry name" value="HTH_18"/>
    <property type="match status" value="1"/>
</dbReference>
<gene>
    <name evidence="5" type="ORF">FHS90_001529</name>
</gene>
<dbReference type="Gene3D" id="1.10.10.60">
    <property type="entry name" value="Homeodomain-like"/>
    <property type="match status" value="1"/>
</dbReference>
<dbReference type="SUPFAM" id="SSF51215">
    <property type="entry name" value="Regulatory protein AraC"/>
    <property type="match status" value="1"/>
</dbReference>
<dbReference type="InterPro" id="IPR014710">
    <property type="entry name" value="RmlC-like_jellyroll"/>
</dbReference>